<dbReference type="SMART" id="SM01373">
    <property type="entry name" value="MAGE"/>
    <property type="match status" value="1"/>
</dbReference>
<dbReference type="InterPro" id="IPR021072">
    <property type="entry name" value="MAGE_N"/>
</dbReference>
<gene>
    <name evidence="4" type="primary">LOC101370984</name>
</gene>
<dbReference type="InterPro" id="IPR037445">
    <property type="entry name" value="MAGE"/>
</dbReference>
<evidence type="ECO:0000256" key="1">
    <source>
        <dbReference type="SAM" id="MobiDB-lite"/>
    </source>
</evidence>
<evidence type="ECO:0000259" key="2">
    <source>
        <dbReference type="PROSITE" id="PS50838"/>
    </source>
</evidence>
<dbReference type="InterPro" id="IPR041898">
    <property type="entry name" value="MAGE_WH1"/>
</dbReference>
<feature type="compositionally biased region" description="Polar residues" evidence="1">
    <location>
        <begin position="56"/>
        <end position="66"/>
    </location>
</feature>
<name>A0A9B0HEW8_ODORO</name>
<feature type="region of interest" description="Disordered" evidence="1">
    <location>
        <begin position="153"/>
        <end position="255"/>
    </location>
</feature>
<feature type="compositionally biased region" description="Basic residues" evidence="1">
    <location>
        <begin position="153"/>
        <end position="174"/>
    </location>
</feature>
<dbReference type="PANTHER" id="PTHR11736:SF53">
    <property type="entry name" value="MELANOMA-ASSOCIATED ANTIGEN B3"/>
    <property type="match status" value="1"/>
</dbReference>
<dbReference type="SMART" id="SM01392">
    <property type="entry name" value="MAGE_N"/>
    <property type="match status" value="1"/>
</dbReference>
<dbReference type="AlphaFoldDB" id="A0A9B0HEW8"/>
<keyword evidence="3" id="KW-1185">Reference proteome</keyword>
<proteinExistence type="predicted"/>
<dbReference type="FunFam" id="1.10.10.1210:FF:000001">
    <property type="entry name" value="melanoma-associated antigen D1"/>
    <property type="match status" value="1"/>
</dbReference>
<dbReference type="GO" id="GO:0005634">
    <property type="term" value="C:nucleus"/>
    <property type="evidence" value="ECO:0007669"/>
    <property type="project" value="TreeGrafter"/>
</dbReference>
<sequence length="503" mass="56323">MTIYICSGRYPQDWGITKPTWKTPSCWEVNQLKQKSPKRLTLTTEKKSREDPTRTRPATTALNPSKHQAGLAGCSLRLPLIISTGFSEYRLIITGALWFPRAVPSRKPAEVALVKGKVVSPCGRCSLSSSLLSCPDHLLSYPLATLIMPRGQKSKLHTHEKHHQAQGGIQHRRSAQATAAKEKEFPSLAPPPLSVLPHGEPAARSRNTLETSQRALSTKSAGVSRTRSYKGANCKIEKKQSSSQAPLTTVQSQGDPLTQTTGVLVQFLMHMYKRKKLITKANMLKIVNKKYKNRFPEILRRASFSLEVVFGVDLKEVDSTKHSYTLVSKMDLPNNGTVSRGRGFPKTGLLMNILGVIFMKGNCATEENIWEFLNKMRVYAGKRHFIFGEPKKLITQDLVKLKYLEYRQVANSDPARYEFLWGPRAHAETSKMKVLEFWAKINHTVPSAFHSWYEEALRDEEEQVKATVALQAEADATASEYPRECPAVPPTPNEVEVDSSHCG</sequence>
<organism evidence="3 4">
    <name type="scientific">Odobenus rosmarus divergens</name>
    <name type="common">Pacific walrus</name>
    <dbReference type="NCBI Taxonomy" id="9708"/>
    <lineage>
        <taxon>Eukaryota</taxon>
        <taxon>Metazoa</taxon>
        <taxon>Chordata</taxon>
        <taxon>Craniata</taxon>
        <taxon>Vertebrata</taxon>
        <taxon>Euteleostomi</taxon>
        <taxon>Mammalia</taxon>
        <taxon>Eutheria</taxon>
        <taxon>Laurasiatheria</taxon>
        <taxon>Carnivora</taxon>
        <taxon>Caniformia</taxon>
        <taxon>Pinnipedia</taxon>
        <taxon>Odobenidae</taxon>
        <taxon>Odobenus</taxon>
    </lineage>
</organism>
<dbReference type="GO" id="GO:0000122">
    <property type="term" value="P:negative regulation of transcription by RNA polymerase II"/>
    <property type="evidence" value="ECO:0007669"/>
    <property type="project" value="TreeGrafter"/>
</dbReference>
<feature type="domain" description="MAGE" evidence="2">
    <location>
        <begin position="257"/>
        <end position="456"/>
    </location>
</feature>
<dbReference type="Pfam" id="PF12440">
    <property type="entry name" value="MAGE_N"/>
    <property type="match status" value="1"/>
</dbReference>
<accession>A0A9B0HEW8</accession>
<dbReference type="Proteomes" id="UP000245340">
    <property type="component" value="Unplaced"/>
</dbReference>
<dbReference type="PANTHER" id="PTHR11736">
    <property type="entry name" value="MELANOMA-ASSOCIATED ANTIGEN MAGE ANTIGEN"/>
    <property type="match status" value="1"/>
</dbReference>
<protein>
    <submittedName>
        <fullName evidence="4">Melanoma-associated antigen B3-like</fullName>
    </submittedName>
</protein>
<feature type="compositionally biased region" description="Polar residues" evidence="1">
    <location>
        <begin position="241"/>
        <end position="255"/>
    </location>
</feature>
<dbReference type="Gene3D" id="1.10.10.1210">
    <property type="entry name" value="MAGE homology domain, winged helix WH2 motif"/>
    <property type="match status" value="1"/>
</dbReference>
<dbReference type="Pfam" id="PF01454">
    <property type="entry name" value="MAGE"/>
    <property type="match status" value="1"/>
</dbReference>
<feature type="region of interest" description="Disordered" evidence="1">
    <location>
        <begin position="38"/>
        <end position="66"/>
    </location>
</feature>
<evidence type="ECO:0000313" key="4">
    <source>
        <dbReference type="RefSeq" id="XP_004417218.1"/>
    </source>
</evidence>
<feature type="compositionally biased region" description="Basic and acidic residues" evidence="1">
    <location>
        <begin position="44"/>
        <end position="54"/>
    </location>
</feature>
<dbReference type="RefSeq" id="XP_004417218.1">
    <property type="nucleotide sequence ID" value="XM_004417161.1"/>
</dbReference>
<dbReference type="InterPro" id="IPR002190">
    <property type="entry name" value="MHD_dom"/>
</dbReference>
<reference evidence="4" key="1">
    <citation type="submission" date="2025-08" db="UniProtKB">
        <authorList>
            <consortium name="RefSeq"/>
        </authorList>
    </citation>
    <scope>IDENTIFICATION</scope>
</reference>
<dbReference type="PROSITE" id="PS50838">
    <property type="entry name" value="MAGE"/>
    <property type="match status" value="1"/>
</dbReference>
<dbReference type="FunFam" id="1.10.10.1200:FF:000007">
    <property type="entry name" value="Melanoma-associated antigen C2"/>
    <property type="match status" value="1"/>
</dbReference>
<feature type="compositionally biased region" description="Polar residues" evidence="1">
    <location>
        <begin position="205"/>
        <end position="226"/>
    </location>
</feature>
<feature type="region of interest" description="Disordered" evidence="1">
    <location>
        <begin position="477"/>
        <end position="503"/>
    </location>
</feature>
<dbReference type="Gene3D" id="1.10.10.1200">
    <property type="entry name" value="MAGE homology domain, winged helix WH1 motif"/>
    <property type="match status" value="1"/>
</dbReference>
<evidence type="ECO:0000313" key="3">
    <source>
        <dbReference type="Proteomes" id="UP000245340"/>
    </source>
</evidence>
<dbReference type="InterPro" id="IPR041899">
    <property type="entry name" value="MAGE_WH2"/>
</dbReference>